<organism evidence="4 5">
    <name type="scientific">Algibacter aquimarinus</name>
    <dbReference type="NCBI Taxonomy" id="1136748"/>
    <lineage>
        <taxon>Bacteria</taxon>
        <taxon>Pseudomonadati</taxon>
        <taxon>Bacteroidota</taxon>
        <taxon>Flavobacteriia</taxon>
        <taxon>Flavobacteriales</taxon>
        <taxon>Flavobacteriaceae</taxon>
        <taxon>Algibacter</taxon>
    </lineage>
</organism>
<dbReference type="SUPFAM" id="SSF53448">
    <property type="entry name" value="Nucleotide-diphospho-sugar transferases"/>
    <property type="match status" value="1"/>
</dbReference>
<dbReference type="Proteomes" id="UP001501692">
    <property type="component" value="Unassembled WGS sequence"/>
</dbReference>
<dbReference type="PANTHER" id="PTHR13778:SF47">
    <property type="entry name" value="LIPOPOLYSACCHARIDE 1,3-GALACTOSYLTRANSFERASE"/>
    <property type="match status" value="1"/>
</dbReference>
<accession>A0ABP9HLZ5</accession>
<gene>
    <name evidence="4" type="ORF">GCM10023315_24600</name>
</gene>
<keyword evidence="3" id="KW-0479">Metal-binding</keyword>
<dbReference type="CDD" id="cd04194">
    <property type="entry name" value="GT8_A4GalT_like"/>
    <property type="match status" value="1"/>
</dbReference>
<dbReference type="Gene3D" id="3.90.550.10">
    <property type="entry name" value="Spore Coat Polysaccharide Biosynthesis Protein SpsA, Chain A"/>
    <property type="match status" value="1"/>
</dbReference>
<keyword evidence="5" id="KW-1185">Reference proteome</keyword>
<sequence length="314" mass="37388">MKKNIAFCLNDKYVTFCYVTMFSIIKNKNASDEITFHLLTDYFEADSIEKFNKLVSKSNDKIKIYNIDKKKFDGFNMNFSVYVWFRILIPELVDQNISRVLYLDCDVIVDSNLDYLFELDFSDNAIAAVIDRESFDSNTFKRLKYPEEKKYICAGAMLINVDYWRENKITQKVYDYGKKYPKESVFAEQDAINYLCQDSKIILPLRFGVVNNFFSASYRYDKNQVLEAMNNPVIIHYAGNSPWKYPSNHHFHKKLWWSYMKKSKVNQKSILLNYYKSMIIHYLKLIKFKITNFKNYPYSKPKTISKKEVLANFK</sequence>
<reference evidence="5" key="1">
    <citation type="journal article" date="2019" name="Int. J. Syst. Evol. Microbiol.">
        <title>The Global Catalogue of Microorganisms (GCM) 10K type strain sequencing project: providing services to taxonomists for standard genome sequencing and annotation.</title>
        <authorList>
            <consortium name="The Broad Institute Genomics Platform"/>
            <consortium name="The Broad Institute Genome Sequencing Center for Infectious Disease"/>
            <person name="Wu L."/>
            <person name="Ma J."/>
        </authorList>
    </citation>
    <scope>NUCLEOTIDE SEQUENCE [LARGE SCALE GENOMIC DNA]</scope>
    <source>
        <strain evidence="5">JCM 18287</strain>
    </source>
</reference>
<keyword evidence="1" id="KW-0328">Glycosyltransferase</keyword>
<name>A0ABP9HLZ5_9FLAO</name>
<dbReference type="InterPro" id="IPR002495">
    <property type="entry name" value="Glyco_trans_8"/>
</dbReference>
<dbReference type="InterPro" id="IPR050748">
    <property type="entry name" value="Glycosyltrans_8_dom-fam"/>
</dbReference>
<dbReference type="RefSeq" id="WP_345169134.1">
    <property type="nucleotide sequence ID" value="NZ_BAABJK010000008.1"/>
</dbReference>
<dbReference type="PANTHER" id="PTHR13778">
    <property type="entry name" value="GLYCOSYLTRANSFERASE 8 DOMAIN-CONTAINING PROTEIN"/>
    <property type="match status" value="1"/>
</dbReference>
<evidence type="ECO:0000313" key="4">
    <source>
        <dbReference type="EMBL" id="GAA4973280.1"/>
    </source>
</evidence>
<protein>
    <submittedName>
        <fullName evidence="4">Glycosyltransferase family 8 protein</fullName>
    </submittedName>
</protein>
<proteinExistence type="predicted"/>
<dbReference type="Pfam" id="PF01501">
    <property type="entry name" value="Glyco_transf_8"/>
    <property type="match status" value="1"/>
</dbReference>
<comment type="caution">
    <text evidence="4">The sequence shown here is derived from an EMBL/GenBank/DDBJ whole genome shotgun (WGS) entry which is preliminary data.</text>
</comment>
<evidence type="ECO:0000313" key="5">
    <source>
        <dbReference type="Proteomes" id="UP001501692"/>
    </source>
</evidence>
<dbReference type="EMBL" id="BAABJK010000008">
    <property type="protein sequence ID" value="GAA4973280.1"/>
    <property type="molecule type" value="Genomic_DNA"/>
</dbReference>
<evidence type="ECO:0000256" key="3">
    <source>
        <dbReference type="ARBA" id="ARBA00022723"/>
    </source>
</evidence>
<evidence type="ECO:0000256" key="1">
    <source>
        <dbReference type="ARBA" id="ARBA00022676"/>
    </source>
</evidence>
<dbReference type="InterPro" id="IPR029044">
    <property type="entry name" value="Nucleotide-diphossugar_trans"/>
</dbReference>
<keyword evidence="2" id="KW-0808">Transferase</keyword>
<evidence type="ECO:0000256" key="2">
    <source>
        <dbReference type="ARBA" id="ARBA00022679"/>
    </source>
</evidence>